<dbReference type="HAMAP" id="MF_00527">
    <property type="entry name" value="3MGH"/>
    <property type="match status" value="1"/>
</dbReference>
<keyword evidence="7" id="KW-1185">Reference proteome</keyword>
<dbReference type="STRING" id="1302690.BUE76_05780"/>
<dbReference type="InterPro" id="IPR003180">
    <property type="entry name" value="MPG"/>
</dbReference>
<proteinExistence type="inferred from homology"/>
<dbReference type="InterPro" id="IPR011034">
    <property type="entry name" value="Formyl_transferase-like_C_sf"/>
</dbReference>
<keyword evidence="2 5" id="KW-0227">DNA damage</keyword>
<keyword evidence="4 5" id="KW-0234">DNA repair</keyword>
<accession>A0A1M5J693</accession>
<name>A0A1M5J693_9BACT</name>
<dbReference type="InterPro" id="IPR036995">
    <property type="entry name" value="MPG_sf"/>
</dbReference>
<dbReference type="EMBL" id="FQUO01000028">
    <property type="protein sequence ID" value="SHG36062.1"/>
    <property type="molecule type" value="Genomic_DNA"/>
</dbReference>
<evidence type="ECO:0000256" key="3">
    <source>
        <dbReference type="ARBA" id="ARBA00022801"/>
    </source>
</evidence>
<dbReference type="FunFam" id="3.10.300.10:FF:000001">
    <property type="entry name" value="Putative 3-methyladenine DNA glycosylase"/>
    <property type="match status" value="1"/>
</dbReference>
<dbReference type="GO" id="GO:0003677">
    <property type="term" value="F:DNA binding"/>
    <property type="evidence" value="ECO:0007669"/>
    <property type="project" value="InterPro"/>
</dbReference>
<evidence type="ECO:0000256" key="2">
    <source>
        <dbReference type="ARBA" id="ARBA00022763"/>
    </source>
</evidence>
<evidence type="ECO:0000256" key="4">
    <source>
        <dbReference type="ARBA" id="ARBA00023204"/>
    </source>
</evidence>
<evidence type="ECO:0000256" key="5">
    <source>
        <dbReference type="HAMAP-Rule" id="MF_00527"/>
    </source>
</evidence>
<sequence>MDDLEHSMASWRKLPPAFYLRPDVVLVARELLGKVLVTGWQGRFTAGRIVETEAYAGELDRASHAYRGRTPRTTVMFENGGTAYVYLCYGLHQMFNIVTNRESIPHAVLIRALEPLTGIDIMLERTGKKKLDHTLTRGPGNVGKAMGFHTSQCGVSLQSEDLFIADDGYRVADDAVAVGPRIGVDYAGEDALLPYRFFLKGSPYVSGKKQYT</sequence>
<dbReference type="CDD" id="cd00540">
    <property type="entry name" value="AAG"/>
    <property type="match status" value="1"/>
</dbReference>
<dbReference type="GO" id="GO:0006284">
    <property type="term" value="P:base-excision repair"/>
    <property type="evidence" value="ECO:0007669"/>
    <property type="project" value="InterPro"/>
</dbReference>
<dbReference type="Pfam" id="PF02245">
    <property type="entry name" value="Pur_DNA_glyco"/>
    <property type="match status" value="1"/>
</dbReference>
<dbReference type="Gene3D" id="3.10.300.10">
    <property type="entry name" value="Methylpurine-DNA glycosylase (MPG)"/>
    <property type="match status" value="1"/>
</dbReference>
<gene>
    <name evidence="6" type="ORF">SAMN05444008_12824</name>
</gene>
<dbReference type="AlphaFoldDB" id="A0A1M5J693"/>
<dbReference type="NCBIfam" id="TIGR00567">
    <property type="entry name" value="3mg"/>
    <property type="match status" value="1"/>
</dbReference>
<comment type="similarity">
    <text evidence="1 5">Belongs to the DNA glycosylase MPG family.</text>
</comment>
<keyword evidence="3 5" id="KW-0378">Hydrolase</keyword>
<reference evidence="6 7" key="1">
    <citation type="submission" date="2016-11" db="EMBL/GenBank/DDBJ databases">
        <authorList>
            <person name="Jaros S."/>
            <person name="Januszkiewicz K."/>
            <person name="Wedrychowicz H."/>
        </authorList>
    </citation>
    <scope>NUCLEOTIDE SEQUENCE [LARGE SCALE GENOMIC DNA]</scope>
    <source>
        <strain evidence="6 7">DSM 26897</strain>
    </source>
</reference>
<evidence type="ECO:0000313" key="6">
    <source>
        <dbReference type="EMBL" id="SHG36062.1"/>
    </source>
</evidence>
<evidence type="ECO:0000256" key="1">
    <source>
        <dbReference type="ARBA" id="ARBA00009232"/>
    </source>
</evidence>
<dbReference type="NCBIfam" id="NF002003">
    <property type="entry name" value="PRK00802.1-3"/>
    <property type="match status" value="1"/>
</dbReference>
<dbReference type="EC" id="3.2.2.-" evidence="5"/>
<organism evidence="6 7">
    <name type="scientific">Cnuella takakiae</name>
    <dbReference type="NCBI Taxonomy" id="1302690"/>
    <lineage>
        <taxon>Bacteria</taxon>
        <taxon>Pseudomonadati</taxon>
        <taxon>Bacteroidota</taxon>
        <taxon>Chitinophagia</taxon>
        <taxon>Chitinophagales</taxon>
        <taxon>Chitinophagaceae</taxon>
        <taxon>Cnuella</taxon>
    </lineage>
</organism>
<dbReference type="GO" id="GO:0003905">
    <property type="term" value="F:alkylbase DNA N-glycosylase activity"/>
    <property type="evidence" value="ECO:0007669"/>
    <property type="project" value="InterPro"/>
</dbReference>
<dbReference type="Proteomes" id="UP000184368">
    <property type="component" value="Unassembled WGS sequence"/>
</dbReference>
<dbReference type="RefSeq" id="WP_216820629.1">
    <property type="nucleotide sequence ID" value="NZ_FQUO01000028.1"/>
</dbReference>
<dbReference type="SUPFAM" id="SSF50486">
    <property type="entry name" value="FMT C-terminal domain-like"/>
    <property type="match status" value="1"/>
</dbReference>
<evidence type="ECO:0000313" key="7">
    <source>
        <dbReference type="Proteomes" id="UP000184368"/>
    </source>
</evidence>
<protein>
    <recommendedName>
        <fullName evidence="5">Putative 3-methyladenine DNA glycosylase</fullName>
        <ecNumber evidence="5">3.2.2.-</ecNumber>
    </recommendedName>
</protein>
<dbReference type="PANTHER" id="PTHR10429:SF0">
    <property type="entry name" value="DNA-3-METHYLADENINE GLYCOSYLASE"/>
    <property type="match status" value="1"/>
</dbReference>
<dbReference type="PANTHER" id="PTHR10429">
    <property type="entry name" value="DNA-3-METHYLADENINE GLYCOSYLASE"/>
    <property type="match status" value="1"/>
</dbReference>